<evidence type="ECO:0000256" key="5">
    <source>
        <dbReference type="ARBA" id="ARBA00038359"/>
    </source>
</evidence>
<evidence type="ECO:0000256" key="3">
    <source>
        <dbReference type="ARBA" id="ARBA00022989"/>
    </source>
</evidence>
<dbReference type="Pfam" id="PF20684">
    <property type="entry name" value="Fung_rhodopsin"/>
    <property type="match status" value="1"/>
</dbReference>
<organism evidence="9 10">
    <name type="scientific">Trematosphaeria pertusa</name>
    <dbReference type="NCBI Taxonomy" id="390896"/>
    <lineage>
        <taxon>Eukaryota</taxon>
        <taxon>Fungi</taxon>
        <taxon>Dikarya</taxon>
        <taxon>Ascomycota</taxon>
        <taxon>Pezizomycotina</taxon>
        <taxon>Dothideomycetes</taxon>
        <taxon>Pleosporomycetidae</taxon>
        <taxon>Pleosporales</taxon>
        <taxon>Massarineae</taxon>
        <taxon>Trematosphaeriaceae</taxon>
        <taxon>Trematosphaeria</taxon>
    </lineage>
</organism>
<evidence type="ECO:0000313" key="10">
    <source>
        <dbReference type="Proteomes" id="UP000800094"/>
    </source>
</evidence>
<evidence type="ECO:0000256" key="1">
    <source>
        <dbReference type="ARBA" id="ARBA00004141"/>
    </source>
</evidence>
<feature type="transmembrane region" description="Helical" evidence="7">
    <location>
        <begin position="128"/>
        <end position="154"/>
    </location>
</feature>
<evidence type="ECO:0000256" key="6">
    <source>
        <dbReference type="SAM" id="MobiDB-lite"/>
    </source>
</evidence>
<comment type="similarity">
    <text evidence="5">Belongs to the SAT4 family.</text>
</comment>
<dbReference type="OrthoDB" id="3795469at2759"/>
<feature type="transmembrane region" description="Helical" evidence="7">
    <location>
        <begin position="39"/>
        <end position="60"/>
    </location>
</feature>
<dbReference type="PANTHER" id="PTHR33048:SF47">
    <property type="entry name" value="INTEGRAL MEMBRANE PROTEIN-RELATED"/>
    <property type="match status" value="1"/>
</dbReference>
<feature type="region of interest" description="Disordered" evidence="6">
    <location>
        <begin position="281"/>
        <end position="312"/>
    </location>
</feature>
<feature type="transmembrane region" description="Helical" evidence="7">
    <location>
        <begin position="6"/>
        <end position="27"/>
    </location>
</feature>
<dbReference type="Proteomes" id="UP000800094">
    <property type="component" value="Unassembled WGS sequence"/>
</dbReference>
<gene>
    <name evidence="9" type="ORF">BU26DRAFT_116756</name>
</gene>
<dbReference type="InterPro" id="IPR049326">
    <property type="entry name" value="Rhodopsin_dom_fungi"/>
</dbReference>
<sequence>METRQPDMIAAGAITYSAALIAFLLRLLARRIKGVPWNWGDYVALVAFLFTTAFTISNLYKLHVGLGLHLTDMGLKYDKASFDIAAYDYFRLLWIDMWLYTAAIGLSKLTALALYVRIFGQSSIRIPIWVLTGCVLLWMMARVIVIPLICSPIAKFWHSDMDGTCPVKTNNFFFGTTIPHLLMEVAIVVLPCIKIRQLNLPRAQKIAVGGMFTSGTLVCIASLVQLIQAFQLDTSSLDIWWTSTPQTIASLIEVNLGHFSTSLPNLRPILDIVIGRKTVSSSRPTPYYAHTTQKSGRSKRPGVFSHPSRGRVSNDSELELAQYEGLVLGREAKTMPGEIWKSTTTDVSSSKRDST</sequence>
<evidence type="ECO:0000313" key="9">
    <source>
        <dbReference type="EMBL" id="KAF2243362.1"/>
    </source>
</evidence>
<reference evidence="9" key="1">
    <citation type="journal article" date="2020" name="Stud. Mycol.">
        <title>101 Dothideomycetes genomes: a test case for predicting lifestyles and emergence of pathogens.</title>
        <authorList>
            <person name="Haridas S."/>
            <person name="Albert R."/>
            <person name="Binder M."/>
            <person name="Bloem J."/>
            <person name="Labutti K."/>
            <person name="Salamov A."/>
            <person name="Andreopoulos B."/>
            <person name="Baker S."/>
            <person name="Barry K."/>
            <person name="Bills G."/>
            <person name="Bluhm B."/>
            <person name="Cannon C."/>
            <person name="Castanera R."/>
            <person name="Culley D."/>
            <person name="Daum C."/>
            <person name="Ezra D."/>
            <person name="Gonzalez J."/>
            <person name="Henrissat B."/>
            <person name="Kuo A."/>
            <person name="Liang C."/>
            <person name="Lipzen A."/>
            <person name="Lutzoni F."/>
            <person name="Magnuson J."/>
            <person name="Mondo S."/>
            <person name="Nolan M."/>
            <person name="Ohm R."/>
            <person name="Pangilinan J."/>
            <person name="Park H.-J."/>
            <person name="Ramirez L."/>
            <person name="Alfaro M."/>
            <person name="Sun H."/>
            <person name="Tritt A."/>
            <person name="Yoshinaga Y."/>
            <person name="Zwiers L.-H."/>
            <person name="Turgeon B."/>
            <person name="Goodwin S."/>
            <person name="Spatafora J."/>
            <person name="Crous P."/>
            <person name="Grigoriev I."/>
        </authorList>
    </citation>
    <scope>NUCLEOTIDE SEQUENCE</scope>
    <source>
        <strain evidence="9">CBS 122368</strain>
    </source>
</reference>
<evidence type="ECO:0000259" key="8">
    <source>
        <dbReference type="Pfam" id="PF20684"/>
    </source>
</evidence>
<feature type="domain" description="Rhodopsin" evidence="8">
    <location>
        <begin position="25"/>
        <end position="270"/>
    </location>
</feature>
<dbReference type="EMBL" id="ML987205">
    <property type="protein sequence ID" value="KAF2243362.1"/>
    <property type="molecule type" value="Genomic_DNA"/>
</dbReference>
<dbReference type="RefSeq" id="XP_033678366.1">
    <property type="nucleotide sequence ID" value="XM_033819458.1"/>
</dbReference>
<keyword evidence="4 7" id="KW-0472">Membrane</keyword>
<keyword evidence="3 7" id="KW-1133">Transmembrane helix</keyword>
<proteinExistence type="inferred from homology"/>
<dbReference type="InterPro" id="IPR052337">
    <property type="entry name" value="SAT4-like"/>
</dbReference>
<feature type="transmembrane region" description="Helical" evidence="7">
    <location>
        <begin position="205"/>
        <end position="227"/>
    </location>
</feature>
<keyword evidence="2 7" id="KW-0812">Transmembrane</keyword>
<evidence type="ECO:0000256" key="2">
    <source>
        <dbReference type="ARBA" id="ARBA00022692"/>
    </source>
</evidence>
<feature type="compositionally biased region" description="Polar residues" evidence="6">
    <location>
        <begin position="281"/>
        <end position="295"/>
    </location>
</feature>
<evidence type="ECO:0000256" key="7">
    <source>
        <dbReference type="SAM" id="Phobius"/>
    </source>
</evidence>
<evidence type="ECO:0000256" key="4">
    <source>
        <dbReference type="ARBA" id="ARBA00023136"/>
    </source>
</evidence>
<keyword evidence="10" id="KW-1185">Reference proteome</keyword>
<dbReference type="GeneID" id="54572788"/>
<feature type="transmembrane region" description="Helical" evidence="7">
    <location>
        <begin position="174"/>
        <end position="193"/>
    </location>
</feature>
<feature type="transmembrane region" description="Helical" evidence="7">
    <location>
        <begin position="97"/>
        <end position="116"/>
    </location>
</feature>
<dbReference type="GO" id="GO:0016020">
    <property type="term" value="C:membrane"/>
    <property type="evidence" value="ECO:0007669"/>
    <property type="project" value="UniProtKB-SubCell"/>
</dbReference>
<accession>A0A6A6I062</accession>
<comment type="subcellular location">
    <subcellularLocation>
        <location evidence="1">Membrane</location>
        <topology evidence="1">Multi-pass membrane protein</topology>
    </subcellularLocation>
</comment>
<dbReference type="PANTHER" id="PTHR33048">
    <property type="entry name" value="PTH11-LIKE INTEGRAL MEMBRANE PROTEIN (AFU_ORTHOLOGUE AFUA_5G11245)"/>
    <property type="match status" value="1"/>
</dbReference>
<protein>
    <recommendedName>
        <fullName evidence="8">Rhodopsin domain-containing protein</fullName>
    </recommendedName>
</protein>
<name>A0A6A6I062_9PLEO</name>
<dbReference type="AlphaFoldDB" id="A0A6A6I062"/>